<name>A0A9X0L449_SOLP1</name>
<comment type="caution">
    <text evidence="1">The sequence shown here is derived from an EMBL/GenBank/DDBJ whole genome shotgun (WGS) entry which is preliminary data.</text>
</comment>
<reference evidence="1 2" key="1">
    <citation type="submission" date="2015-11" db="EMBL/GenBank/DDBJ databases">
        <title>Solirubrum puertoriconensis gen. nov. an environmental bacteria isolated in Puerto Rico.</title>
        <authorList>
            <person name="Cuebas-Irizarry M.F."/>
            <person name="Montalvo-Rodriguez R."/>
        </authorList>
    </citation>
    <scope>NUCLEOTIDE SEQUENCE [LARGE SCALE GENOMIC DNA]</scope>
    <source>
        <strain evidence="1 2">MC1A</strain>
    </source>
</reference>
<protein>
    <submittedName>
        <fullName evidence="1">Uncharacterized protein</fullName>
    </submittedName>
</protein>
<gene>
    <name evidence="1" type="ORF">ASU33_12860</name>
</gene>
<dbReference type="Proteomes" id="UP000054223">
    <property type="component" value="Unassembled WGS sequence"/>
</dbReference>
<organism evidence="1 2">
    <name type="scientific">Solirubrum puertoriconensis</name>
    <dbReference type="NCBI Taxonomy" id="1751427"/>
    <lineage>
        <taxon>Bacteria</taxon>
        <taxon>Pseudomonadati</taxon>
        <taxon>Bacteroidota</taxon>
        <taxon>Cytophagia</taxon>
        <taxon>Cytophagales</taxon>
    </lineage>
</organism>
<proteinExistence type="predicted"/>
<evidence type="ECO:0000313" key="2">
    <source>
        <dbReference type="Proteomes" id="UP000054223"/>
    </source>
</evidence>
<accession>A0A9X0L449</accession>
<dbReference type="AlphaFoldDB" id="A0A9X0L449"/>
<keyword evidence="2" id="KW-1185">Reference proteome</keyword>
<sequence length="75" mass="8660">MELSTPYKMKMRKYGVPFADIQRINLEKETSGDSFLTIDLLQNGQSAQIVGLVSRKDHAGVNNFLKRRLSRFMLR</sequence>
<evidence type="ECO:0000313" key="1">
    <source>
        <dbReference type="EMBL" id="KUG07256.1"/>
    </source>
</evidence>
<dbReference type="EMBL" id="LNAL01000007">
    <property type="protein sequence ID" value="KUG07256.1"/>
    <property type="molecule type" value="Genomic_DNA"/>
</dbReference>